<dbReference type="Proteomes" id="UP001497623">
    <property type="component" value="Unassembled WGS sequence"/>
</dbReference>
<feature type="binding site" evidence="4">
    <location>
        <position position="31"/>
    </location>
    <ligand>
        <name>Mg(2+)</name>
        <dbReference type="ChEBI" id="CHEBI:18420"/>
    </ligand>
</feature>
<organism evidence="6 7">
    <name type="scientific">Meganyctiphanes norvegica</name>
    <name type="common">Northern krill</name>
    <name type="synonym">Thysanopoda norvegica</name>
    <dbReference type="NCBI Taxonomy" id="48144"/>
    <lineage>
        <taxon>Eukaryota</taxon>
        <taxon>Metazoa</taxon>
        <taxon>Ecdysozoa</taxon>
        <taxon>Arthropoda</taxon>
        <taxon>Crustacea</taxon>
        <taxon>Multicrustacea</taxon>
        <taxon>Malacostraca</taxon>
        <taxon>Eumalacostraca</taxon>
        <taxon>Eucarida</taxon>
        <taxon>Euphausiacea</taxon>
        <taxon>Euphausiidae</taxon>
        <taxon>Meganyctiphanes</taxon>
    </lineage>
</organism>
<comment type="caution">
    <text evidence="6">The sequence shown here is derived from an EMBL/GenBank/DDBJ whole genome shotgun (WGS) entry which is preliminary data.</text>
</comment>
<proteinExistence type="inferred from homology"/>
<dbReference type="InterPro" id="IPR017850">
    <property type="entry name" value="Alkaline_phosphatase_core_sf"/>
</dbReference>
<keyword evidence="2" id="KW-0597">Phosphoprotein</keyword>
<feature type="binding site" evidence="4">
    <location>
        <position position="145"/>
    </location>
    <ligand>
        <name>Mg(2+)</name>
        <dbReference type="ChEBI" id="CHEBI:18420"/>
    </ligand>
</feature>
<dbReference type="PRINTS" id="PR00113">
    <property type="entry name" value="ALKPHPHTASE"/>
</dbReference>
<dbReference type="PANTHER" id="PTHR11596">
    <property type="entry name" value="ALKALINE PHOSPHATASE"/>
    <property type="match status" value="1"/>
</dbReference>
<reference evidence="6 7" key="1">
    <citation type="submission" date="2024-05" db="EMBL/GenBank/DDBJ databases">
        <authorList>
            <person name="Wallberg A."/>
        </authorList>
    </citation>
    <scope>NUCLEOTIDE SEQUENCE [LARGE SCALE GENOMIC DNA]</scope>
</reference>
<evidence type="ECO:0000313" key="6">
    <source>
        <dbReference type="EMBL" id="CAL4074418.1"/>
    </source>
</evidence>
<protein>
    <recommendedName>
        <fullName evidence="1">alkaline phosphatase</fullName>
        <ecNumber evidence="1">3.1.3.1</ecNumber>
    </recommendedName>
</protein>
<dbReference type="EMBL" id="CAXKWB010004608">
    <property type="protein sequence ID" value="CAL4074418.1"/>
    <property type="molecule type" value="Genomic_DNA"/>
</dbReference>
<comment type="similarity">
    <text evidence="5">Belongs to the alkaline phosphatase family.</text>
</comment>
<dbReference type="EC" id="3.1.3.1" evidence="1"/>
<feature type="active site" description="Phosphoserine intermediate" evidence="3">
    <location>
        <position position="80"/>
    </location>
</feature>
<feature type="binding site" evidence="4">
    <location>
        <position position="143"/>
    </location>
    <ligand>
        <name>Mg(2+)</name>
        <dbReference type="ChEBI" id="CHEBI:18420"/>
    </ligand>
</feature>
<name>A0AAV2Q9L9_MEGNR</name>
<evidence type="ECO:0000256" key="4">
    <source>
        <dbReference type="PIRSR" id="PIRSR601952-2"/>
    </source>
</evidence>
<accession>A0AAV2Q9L9</accession>
<evidence type="ECO:0000256" key="1">
    <source>
        <dbReference type="ARBA" id="ARBA00012647"/>
    </source>
</evidence>
<evidence type="ECO:0000256" key="3">
    <source>
        <dbReference type="PIRSR" id="PIRSR601952-1"/>
    </source>
</evidence>
<keyword evidence="4" id="KW-0460">Magnesium</keyword>
<keyword evidence="4" id="KW-0479">Metal-binding</keyword>
<feature type="binding site" evidence="4">
    <location>
        <position position="31"/>
    </location>
    <ligand>
        <name>Zn(2+)</name>
        <dbReference type="ChEBI" id="CHEBI:29105"/>
        <label>2</label>
    </ligand>
</feature>
<dbReference type="AlphaFoldDB" id="A0AAV2Q9L9"/>
<dbReference type="Pfam" id="PF00245">
    <property type="entry name" value="Alk_phosphatase"/>
    <property type="match status" value="1"/>
</dbReference>
<dbReference type="GO" id="GO:0004035">
    <property type="term" value="F:alkaline phosphatase activity"/>
    <property type="evidence" value="ECO:0007669"/>
    <property type="project" value="UniProtKB-EC"/>
</dbReference>
<evidence type="ECO:0000313" key="7">
    <source>
        <dbReference type="Proteomes" id="UP001497623"/>
    </source>
</evidence>
<gene>
    <name evidence="6" type="ORF">MNOR_LOCUS9496</name>
</gene>
<feature type="non-terminal residue" evidence="6">
    <location>
        <position position="157"/>
    </location>
</feature>
<evidence type="ECO:0000256" key="2">
    <source>
        <dbReference type="ARBA" id="ARBA00022553"/>
    </source>
</evidence>
<feature type="non-terminal residue" evidence="6">
    <location>
        <position position="1"/>
    </location>
</feature>
<sequence>WKAEMQEELVSQLNKVPVESKAKNIIFFLGDGLSVSTMTAARLLKGQRTAKFEHEVMSWEEFPYSALIKTYSGNRQVTDSAASSTAYLAGAKGNQATLGVDTNVGLGDCVAMNNPEFQTKSILRDFQDVNCSTGIVTVTRVTHASPAGTYAHTADRH</sequence>
<dbReference type="Gene3D" id="3.40.720.10">
    <property type="entry name" value="Alkaline Phosphatase, subunit A"/>
    <property type="match status" value="1"/>
</dbReference>
<keyword evidence="4" id="KW-0862">Zinc</keyword>
<evidence type="ECO:0000256" key="5">
    <source>
        <dbReference type="RuleBase" id="RU003946"/>
    </source>
</evidence>
<comment type="cofactor">
    <cofactor evidence="4">
        <name>Zn(2+)</name>
        <dbReference type="ChEBI" id="CHEBI:29105"/>
    </cofactor>
    <text evidence="4">Binds 2 Zn(2+) ions.</text>
</comment>
<keyword evidence="7" id="KW-1185">Reference proteome</keyword>
<comment type="cofactor">
    <cofactor evidence="4">
        <name>Mg(2+)</name>
        <dbReference type="ChEBI" id="CHEBI:18420"/>
    </cofactor>
    <text evidence="4">Binds 1 Mg(2+) ion.</text>
</comment>
<dbReference type="GO" id="GO:0046872">
    <property type="term" value="F:metal ion binding"/>
    <property type="evidence" value="ECO:0007669"/>
    <property type="project" value="UniProtKB-KW"/>
</dbReference>
<dbReference type="SUPFAM" id="SSF53649">
    <property type="entry name" value="Alkaline phosphatase-like"/>
    <property type="match status" value="1"/>
</dbReference>
<dbReference type="InterPro" id="IPR001952">
    <property type="entry name" value="Alkaline_phosphatase"/>
</dbReference>
<dbReference type="PANTHER" id="PTHR11596:SF5">
    <property type="entry name" value="ALKALINE PHOSPHATASE"/>
    <property type="match status" value="1"/>
</dbReference>